<comment type="pathway">
    <text evidence="1">Lipid metabolism; fatty acid biosynthesis.</text>
</comment>
<dbReference type="InterPro" id="IPR013968">
    <property type="entry name" value="PKS_KR"/>
</dbReference>
<dbReference type="Pfam" id="PF02801">
    <property type="entry name" value="Ketoacyl-synt_C"/>
    <property type="match status" value="1"/>
</dbReference>
<dbReference type="UniPathway" id="UPA00094"/>
<dbReference type="PANTHER" id="PTHR43775">
    <property type="entry name" value="FATTY ACID SYNTHASE"/>
    <property type="match status" value="1"/>
</dbReference>
<keyword evidence="4" id="KW-0597">Phosphoprotein</keyword>
<dbReference type="SMART" id="SM00825">
    <property type="entry name" value="PKS_KS"/>
    <property type="match status" value="1"/>
</dbReference>
<dbReference type="InterPro" id="IPR014030">
    <property type="entry name" value="Ketoacyl_synth_N"/>
</dbReference>
<dbReference type="PROSITE" id="PS52004">
    <property type="entry name" value="KS3_2"/>
    <property type="match status" value="1"/>
</dbReference>
<dbReference type="SMART" id="SM00823">
    <property type="entry name" value="PKS_PP"/>
    <property type="match status" value="1"/>
</dbReference>
<dbReference type="InterPro" id="IPR032821">
    <property type="entry name" value="PKS_assoc"/>
</dbReference>
<dbReference type="InterPro" id="IPR050091">
    <property type="entry name" value="PKS_NRPS_Biosynth_Enz"/>
</dbReference>
<evidence type="ECO:0000313" key="10">
    <source>
        <dbReference type="Proteomes" id="UP000028511"/>
    </source>
</evidence>
<dbReference type="Gene3D" id="3.40.366.10">
    <property type="entry name" value="Malonyl-Coenzyme A Acyl Carrier Protein, domain 2"/>
    <property type="match status" value="1"/>
</dbReference>
<dbReference type="InterPro" id="IPR020806">
    <property type="entry name" value="PKS_PP-bd"/>
</dbReference>
<dbReference type="Gene3D" id="3.40.50.720">
    <property type="entry name" value="NAD(P)-binding Rossmann-like Domain"/>
    <property type="match status" value="1"/>
</dbReference>
<feature type="region of interest" description="Disordered" evidence="6">
    <location>
        <begin position="1459"/>
        <end position="1487"/>
    </location>
</feature>
<dbReference type="GO" id="GO:0004312">
    <property type="term" value="F:fatty acid synthase activity"/>
    <property type="evidence" value="ECO:0007669"/>
    <property type="project" value="TreeGrafter"/>
</dbReference>
<comment type="similarity">
    <text evidence="2">Belongs to the short-chain dehydrogenases/reductases (SDR) family.</text>
</comment>
<evidence type="ECO:0000259" key="7">
    <source>
        <dbReference type="PROSITE" id="PS50075"/>
    </source>
</evidence>
<proteinExistence type="inferred from homology"/>
<reference evidence="9" key="1">
    <citation type="submission" date="2013-07" db="EMBL/GenBank/DDBJ databases">
        <title>Sub-species coevolution in mutualistic symbiosis.</title>
        <authorList>
            <person name="Murfin K."/>
            <person name="Klassen J."/>
            <person name="Lee M."/>
            <person name="Forst S."/>
            <person name="Stock P."/>
            <person name="Goodrich-Blair H."/>
        </authorList>
    </citation>
    <scope>NUCLEOTIDE SEQUENCE [LARGE SCALE GENOMIC DNA]</scope>
    <source>
        <strain evidence="9">Puntauvense</strain>
    </source>
</reference>
<evidence type="ECO:0000256" key="2">
    <source>
        <dbReference type="ARBA" id="ARBA00006484"/>
    </source>
</evidence>
<evidence type="ECO:0000256" key="5">
    <source>
        <dbReference type="ARBA" id="ARBA00022679"/>
    </source>
</evidence>
<dbReference type="HOGENOM" id="CLU_000022_35_4_6"/>
<dbReference type="GO" id="GO:0031177">
    <property type="term" value="F:phosphopantetheine binding"/>
    <property type="evidence" value="ECO:0007669"/>
    <property type="project" value="InterPro"/>
</dbReference>
<evidence type="ECO:0000313" key="9">
    <source>
        <dbReference type="EMBL" id="CDG97417.1"/>
    </source>
</evidence>
<evidence type="ECO:0000256" key="6">
    <source>
        <dbReference type="SAM" id="MobiDB-lite"/>
    </source>
</evidence>
<feature type="compositionally biased region" description="Basic residues" evidence="6">
    <location>
        <begin position="1473"/>
        <end position="1487"/>
    </location>
</feature>
<dbReference type="Gene3D" id="3.30.70.250">
    <property type="entry name" value="Malonyl-CoA ACP transacylase, ACP-binding"/>
    <property type="match status" value="1"/>
</dbReference>
<dbReference type="EMBL" id="CBSW010000183">
    <property type="protein sequence ID" value="CDG97417.1"/>
    <property type="molecule type" value="Genomic_DNA"/>
</dbReference>
<evidence type="ECO:0000256" key="1">
    <source>
        <dbReference type="ARBA" id="ARBA00005194"/>
    </source>
</evidence>
<dbReference type="PROSITE" id="PS00606">
    <property type="entry name" value="KS3_1"/>
    <property type="match status" value="1"/>
</dbReference>
<dbReference type="InterPro" id="IPR014043">
    <property type="entry name" value="Acyl_transferase_dom"/>
</dbReference>
<dbReference type="Pfam" id="PF08659">
    <property type="entry name" value="KR"/>
    <property type="match status" value="1"/>
</dbReference>
<dbReference type="InterPro" id="IPR016036">
    <property type="entry name" value="Malonyl_transacylase_ACP-bd"/>
</dbReference>
<dbReference type="InterPro" id="IPR014031">
    <property type="entry name" value="Ketoacyl_synth_C"/>
</dbReference>
<dbReference type="SUPFAM" id="SSF55048">
    <property type="entry name" value="Probable ACP-binding domain of malonyl-CoA ACP transacylase"/>
    <property type="match status" value="1"/>
</dbReference>
<dbReference type="PANTHER" id="PTHR43775:SF51">
    <property type="entry name" value="INACTIVE PHENOLPHTHIOCEROL SYNTHESIS POLYKETIDE SYNTHASE TYPE I PKS1-RELATED"/>
    <property type="match status" value="1"/>
</dbReference>
<dbReference type="InterPro" id="IPR018201">
    <property type="entry name" value="Ketoacyl_synth_AS"/>
</dbReference>
<feature type="domain" description="Carrier" evidence="7">
    <location>
        <begin position="1373"/>
        <end position="1448"/>
    </location>
</feature>
<dbReference type="SUPFAM" id="SSF47336">
    <property type="entry name" value="ACP-like"/>
    <property type="match status" value="1"/>
</dbReference>
<dbReference type="SUPFAM" id="SSF52151">
    <property type="entry name" value="FabD/lysophospholipase-like"/>
    <property type="match status" value="1"/>
</dbReference>
<evidence type="ECO:0000256" key="4">
    <source>
        <dbReference type="ARBA" id="ARBA00022553"/>
    </source>
</evidence>
<dbReference type="GO" id="GO:0006633">
    <property type="term" value="P:fatty acid biosynthetic process"/>
    <property type="evidence" value="ECO:0007669"/>
    <property type="project" value="UniProtKB-UniPathway"/>
</dbReference>
<dbReference type="SUPFAM" id="SSF51735">
    <property type="entry name" value="NAD(P)-binding Rossmann-fold domains"/>
    <property type="match status" value="1"/>
</dbReference>
<feature type="domain" description="Ketosynthase family 3 (KS3)" evidence="8">
    <location>
        <begin position="17"/>
        <end position="440"/>
    </location>
</feature>
<dbReference type="CDD" id="cd00833">
    <property type="entry name" value="PKS"/>
    <property type="match status" value="1"/>
</dbReference>
<dbReference type="GO" id="GO:0004315">
    <property type="term" value="F:3-oxoacyl-[acyl-carrier-protein] synthase activity"/>
    <property type="evidence" value="ECO:0007669"/>
    <property type="project" value="InterPro"/>
</dbReference>
<dbReference type="Pfam" id="PF00550">
    <property type="entry name" value="PP-binding"/>
    <property type="match status" value="1"/>
</dbReference>
<keyword evidence="3" id="KW-0596">Phosphopantetheine</keyword>
<dbReference type="PROSITE" id="PS50075">
    <property type="entry name" value="CARRIER"/>
    <property type="match status" value="1"/>
</dbReference>
<dbReference type="SUPFAM" id="SSF53901">
    <property type="entry name" value="Thiolase-like"/>
    <property type="match status" value="1"/>
</dbReference>
<evidence type="ECO:0000256" key="3">
    <source>
        <dbReference type="ARBA" id="ARBA00022450"/>
    </source>
</evidence>
<evidence type="ECO:0000259" key="8">
    <source>
        <dbReference type="PROSITE" id="PS52004"/>
    </source>
</evidence>
<organism evidence="9 10">
    <name type="scientific">Xenorhabdus bovienii str. puntauvense</name>
    <dbReference type="NCBI Taxonomy" id="1398201"/>
    <lineage>
        <taxon>Bacteria</taxon>
        <taxon>Pseudomonadati</taxon>
        <taxon>Pseudomonadota</taxon>
        <taxon>Gammaproteobacteria</taxon>
        <taxon>Enterobacterales</taxon>
        <taxon>Morganellaceae</taxon>
        <taxon>Xenorhabdus</taxon>
    </lineage>
</organism>
<dbReference type="Pfam" id="PF00698">
    <property type="entry name" value="Acyl_transf_1"/>
    <property type="match status" value="1"/>
</dbReference>
<name>A0A077NG28_XENBV</name>
<dbReference type="InterPro" id="IPR057326">
    <property type="entry name" value="KR_dom"/>
</dbReference>
<dbReference type="Pfam" id="PF16197">
    <property type="entry name" value="KAsynt_C_assoc"/>
    <property type="match status" value="1"/>
</dbReference>
<dbReference type="InterPro" id="IPR001227">
    <property type="entry name" value="Ac_transferase_dom_sf"/>
</dbReference>
<dbReference type="InterPro" id="IPR009081">
    <property type="entry name" value="PP-bd_ACP"/>
</dbReference>
<dbReference type="InterPro" id="IPR036736">
    <property type="entry name" value="ACP-like_sf"/>
</dbReference>
<dbReference type="InterPro" id="IPR020841">
    <property type="entry name" value="PKS_Beta-ketoAc_synthase_dom"/>
</dbReference>
<keyword evidence="5" id="KW-0808">Transferase</keyword>
<dbReference type="Gene3D" id="1.10.1200.10">
    <property type="entry name" value="ACP-like"/>
    <property type="match status" value="1"/>
</dbReference>
<dbReference type="RefSeq" id="WP_038218102.1">
    <property type="nucleotide sequence ID" value="NZ_CAWLWN010000225.1"/>
</dbReference>
<dbReference type="InterPro" id="IPR036291">
    <property type="entry name" value="NAD(P)-bd_dom_sf"/>
</dbReference>
<dbReference type="Pfam" id="PF00109">
    <property type="entry name" value="ketoacyl-synt"/>
    <property type="match status" value="1"/>
</dbReference>
<dbReference type="InterPro" id="IPR016039">
    <property type="entry name" value="Thiolase-like"/>
</dbReference>
<protein>
    <submittedName>
        <fullName evidence="9">Polyketide synthase involved in xenocoumacin synthesis</fullName>
    </submittedName>
</protein>
<dbReference type="Gene3D" id="3.40.47.10">
    <property type="match status" value="1"/>
</dbReference>
<gene>
    <name evidence="9" type="primary">xcnL</name>
    <name evidence="9" type="ORF">XBP1_2630007</name>
</gene>
<sequence length="1487" mass="164849">MSQRENLNNKSHQDLTGLEIAIVGVSCRFPNSPTIESFWKNCLEGNDCITRFSDEILAKNGVPKKDYSSNNYVNAKGVIDKPMAFDADFFNYNKREAEFLEPQIRKLHECGFEALGSAGLVPAVYAGKVGCYLTASAQLQWQMAAYEECEQDGASLFSAFNLVEKDFAATRLAYKLGLTGPAVSLQTACSSSLTAIHMAARALLLGECQMVLVAAAALVTPNQQGYLYQDGMITSPEGVCRPFDEKANGTVGGEGIGAVVLQPLKQALADKRPILALIKGTAINNDGARKVGYTAPSIEGQADVISSAIKMSKIDPESISYIEAHGTATKLGDPIEISALKKAFPGCPAKSIAIGSVKSIVGHLDSAAGMAGLIKTALMLKNKMLCANQYFTNPNPQIKLESSPFYINQNSQEWVSQSIRRAGVSSFGIGGTNAHIVLEESLFQPSGSEPAERLTLLPLSAKNESSLAMMEKALLDRLADKKDTLSDIAYTLQNGREYFSHRSVLICSESQGSYCESDFIRGKVEYTGKKIIFLYPGQGTQYQGMAYGLYQHEKTFKDSIHQCLHLLPEDQQKELTDFFIGASEQNDASSEITQLAIFVVEYATTRLLESKGFKPYALLGHSLGEYVAATVSGVFSLDDALHLVSQRARLMQRMSPGTMLSVPLGMEKLQDYLDDTLEVAAINGRESIVVSGAPADIERLESLLQNAGIICRRLKTSHAFHSRTIDEIQTEYAETLSTINFSKPYIPVLSNLTGTWHSEEEIMRPDYWLSHQRQKVDFLGCLETLSESNDLIFIEVGPGNTLSSFTQKYFQSKNENKPLVVNALRHPKLPEDDQEYFYGQLAKIGCASNEIYWQNINQQKGNLIHLPVYQFSQTEYSKIRNRLISGPNKKRHSVDPDQSSTYLPGWQREVNFQTEEVKQSQSVFLLCPRTAEPNRRTLAKVLWPDSDVFFIDELDKLASLKVTAECTFVLIPEQREFSTDPIEHYLQWVDSLRTLLSSIPLQSMRFILFTPEIENVLGYEQALPAISLLKGLVWSIPLEYQKHQAMQIDFAMQDLADNNKLKALIRTIASSDKYRQAAIRHGQLWIPEFKPLSAHQLVHVNKCHELNVGGLVFISGGLGGIGLKMAESLADQYKARLILASRSEFPDRSKWEVIKNDPTKVEMASKIASIERIEQLGGEVHIHQVDVSCKTALHALLTSVESELGKFSMVIHSAGSDAGALIMQPDLALHREIMAAKVTGADNLISYFSDKDLRSMLFCSSLLSYHGASGQSAYVAANAYLDALTDNQESSFRIHSIAWDRWLEVGMAAKNIQDSNGTIGLTNQEGQALFLQAIAYYPERMAVSVLPINKRLQESERSKVRVKSGPAEKVISEAKTSVKQTILEVLKHQLGLSEIDERARFFDLGATSLDIVQINERLKQKLNADIPIAMMFTYSSVIKLEGALRPVLNKEDHLSEDKIDDLQSGGRNLAKNRMNKRLKRQAPLKNE</sequence>
<comment type="caution">
    <text evidence="9">The sequence shown here is derived from an EMBL/GenBank/DDBJ whole genome shotgun (WGS) entry which is preliminary data.</text>
</comment>
<dbReference type="InterPro" id="IPR016035">
    <property type="entry name" value="Acyl_Trfase/lysoPLipase"/>
</dbReference>
<dbReference type="Proteomes" id="UP000028511">
    <property type="component" value="Unassembled WGS sequence"/>
</dbReference>
<dbReference type="Gene3D" id="3.30.70.3290">
    <property type="match status" value="1"/>
</dbReference>
<dbReference type="SMART" id="SM00827">
    <property type="entry name" value="PKS_AT"/>
    <property type="match status" value="1"/>
</dbReference>
<accession>A0A077NG28</accession>
<dbReference type="SMART" id="SM00822">
    <property type="entry name" value="PKS_KR"/>
    <property type="match status" value="1"/>
</dbReference>